<name>A0ABQ5FX59_9ASTR</name>
<reference evidence="1" key="1">
    <citation type="journal article" date="2022" name="Int. J. Mol. Sci.">
        <title>Draft Genome of Tanacetum Coccineum: Genomic Comparison of Closely Related Tanacetum-Family Plants.</title>
        <authorList>
            <person name="Yamashiro T."/>
            <person name="Shiraishi A."/>
            <person name="Nakayama K."/>
            <person name="Satake H."/>
        </authorList>
    </citation>
    <scope>NUCLEOTIDE SEQUENCE</scope>
</reference>
<reference evidence="1" key="2">
    <citation type="submission" date="2022-01" db="EMBL/GenBank/DDBJ databases">
        <authorList>
            <person name="Yamashiro T."/>
            <person name="Shiraishi A."/>
            <person name="Satake H."/>
            <person name="Nakayama K."/>
        </authorList>
    </citation>
    <scope>NUCLEOTIDE SEQUENCE</scope>
</reference>
<dbReference type="Proteomes" id="UP001151760">
    <property type="component" value="Unassembled WGS sequence"/>
</dbReference>
<organism evidence="1 2">
    <name type="scientific">Tanacetum coccineum</name>
    <dbReference type="NCBI Taxonomy" id="301880"/>
    <lineage>
        <taxon>Eukaryota</taxon>
        <taxon>Viridiplantae</taxon>
        <taxon>Streptophyta</taxon>
        <taxon>Embryophyta</taxon>
        <taxon>Tracheophyta</taxon>
        <taxon>Spermatophyta</taxon>
        <taxon>Magnoliopsida</taxon>
        <taxon>eudicotyledons</taxon>
        <taxon>Gunneridae</taxon>
        <taxon>Pentapetalae</taxon>
        <taxon>asterids</taxon>
        <taxon>campanulids</taxon>
        <taxon>Asterales</taxon>
        <taxon>Asteraceae</taxon>
        <taxon>Asteroideae</taxon>
        <taxon>Anthemideae</taxon>
        <taxon>Anthemidinae</taxon>
        <taxon>Tanacetum</taxon>
    </lineage>
</organism>
<accession>A0ABQ5FX59</accession>
<sequence>MTLFARYGCVTDAVRNEQLLLSCVPQGTRGSSSCLKIKSPRANHATRVLFHGMCGVCIGILTCRGLSLVSSPLHAMKSQSQIQSFAAVKFGGVTSWEKFIGRREYGEDLRLL</sequence>
<keyword evidence="2" id="KW-1185">Reference proteome</keyword>
<evidence type="ECO:0000313" key="2">
    <source>
        <dbReference type="Proteomes" id="UP001151760"/>
    </source>
</evidence>
<proteinExistence type="predicted"/>
<gene>
    <name evidence="1" type="ORF">Tco_1018928</name>
</gene>
<comment type="caution">
    <text evidence="1">The sequence shown here is derived from an EMBL/GenBank/DDBJ whole genome shotgun (WGS) entry which is preliminary data.</text>
</comment>
<dbReference type="EMBL" id="BQNB010017809">
    <property type="protein sequence ID" value="GJT67448.1"/>
    <property type="molecule type" value="Genomic_DNA"/>
</dbReference>
<protein>
    <submittedName>
        <fullName evidence="1">Uncharacterized protein</fullName>
    </submittedName>
</protein>
<evidence type="ECO:0000313" key="1">
    <source>
        <dbReference type="EMBL" id="GJT67448.1"/>
    </source>
</evidence>